<sequence length="65" mass="7700">MGKASENRASQLTYVHHRIHMLQEVVGSMDAETVGVEDMEQLLRMMHDLEQKIERFKKDWQEDRG</sequence>
<gene>
    <name evidence="1" type="ORF">N784_16200</name>
</gene>
<dbReference type="InterPro" id="IPR047670">
    <property type="entry name" value="YfjT-like"/>
</dbReference>
<protein>
    <submittedName>
        <fullName evidence="1">Uncharacterized protein</fullName>
    </submittedName>
</protein>
<comment type="caution">
    <text evidence="1">The sequence shown here is derived from an EMBL/GenBank/DDBJ whole genome shotgun (WGS) entry which is preliminary data.</text>
</comment>
<keyword evidence="2" id="KW-1185">Reference proteome</keyword>
<evidence type="ECO:0000313" key="1">
    <source>
        <dbReference type="EMBL" id="KGX87187.1"/>
    </source>
</evidence>
<dbReference type="RefSeq" id="WP_036833667.1">
    <property type="nucleotide sequence ID" value="NZ_AVPG01000008.1"/>
</dbReference>
<name>A0A0A5HU61_9BACI</name>
<dbReference type="eggNOG" id="ENOG5033H3W">
    <property type="taxonomic scope" value="Bacteria"/>
</dbReference>
<dbReference type="Proteomes" id="UP000030401">
    <property type="component" value="Unassembled WGS sequence"/>
</dbReference>
<evidence type="ECO:0000313" key="2">
    <source>
        <dbReference type="Proteomes" id="UP000030401"/>
    </source>
</evidence>
<accession>A0A0A5HU61</accession>
<dbReference type="EMBL" id="AVPG01000008">
    <property type="protein sequence ID" value="KGX87187.1"/>
    <property type="molecule type" value="Genomic_DNA"/>
</dbReference>
<proteinExistence type="predicted"/>
<dbReference type="NCBIfam" id="NF040878">
    <property type="entry name" value="SE1561_fam"/>
    <property type="match status" value="1"/>
</dbReference>
<organism evidence="1 2">
    <name type="scientific">Pontibacillus litoralis JSM 072002</name>
    <dbReference type="NCBI Taxonomy" id="1385512"/>
    <lineage>
        <taxon>Bacteria</taxon>
        <taxon>Bacillati</taxon>
        <taxon>Bacillota</taxon>
        <taxon>Bacilli</taxon>
        <taxon>Bacillales</taxon>
        <taxon>Bacillaceae</taxon>
        <taxon>Pontibacillus</taxon>
    </lineage>
</organism>
<dbReference type="OrthoDB" id="2990422at2"/>
<dbReference type="AlphaFoldDB" id="A0A0A5HU61"/>
<reference evidence="1 2" key="1">
    <citation type="submission" date="2013-08" db="EMBL/GenBank/DDBJ databases">
        <authorList>
            <person name="Huang J."/>
            <person name="Wang G."/>
        </authorList>
    </citation>
    <scope>NUCLEOTIDE SEQUENCE [LARGE SCALE GENOMIC DNA]</scope>
    <source>
        <strain evidence="1 2">JSM 072002</strain>
    </source>
</reference>